<organism evidence="1">
    <name type="scientific">uncultured Caudovirales phage</name>
    <dbReference type="NCBI Taxonomy" id="2100421"/>
    <lineage>
        <taxon>Viruses</taxon>
        <taxon>Duplodnaviria</taxon>
        <taxon>Heunggongvirae</taxon>
        <taxon>Uroviricota</taxon>
        <taxon>Caudoviricetes</taxon>
        <taxon>Peduoviridae</taxon>
        <taxon>Maltschvirus</taxon>
        <taxon>Maltschvirus maltsch</taxon>
    </lineage>
</organism>
<sequence length="947" mass="105566">MIHLTVYDDDNNPFILDLIEAESIYLTKLFSNITDFAARGGFSRDFRIPVTKRNAQFFSNIWNPNETEFSFKRKINARITDDTIPVATGYVQVKKVYSKGDNWHEIEIVFFSMFPNLISAIGTKKISELTDLPNLNHEMIFENVPEPFVSGLVKYGLTDKGQKWSENSSDWAIGGRPIASTQNPLYVGDLTPFVQVQYLFDQVFADAGFTYQTSSMDNVMKDYYMPFVVSKDVLTTETAETAYFNIASDDGGTLSSGTGYNLTSISMVEYADNGGNVDANFVFTAPYAASYQFGVKVNIAIANWTEPLFQGYNSFTVFIRDVDTNEILWTAEGIEHGNYTENYFTPTLTLGYGQRVEMMFTLIDYYYVNEFDVLEIFTDHDLYYGTGFSLIATSSAVILQGGEFNAPKNAPDYAQVDLIRDIIKLHNLVLIPDENNPTHIIIETMESYLSSGASVDWTRKQDLEKDIVLYAPTDEQKKNFRWTYKAGNEYLSQLFVTAGKRIYGDYELYQTNNDFATGQDGIELQLSSTPLNEVANTNLPIPKFVDSQGAFVNAGTRMLYVTELEPSIAVYNEVDEIGQFKSISHFSHSSSSIPDVASFDLNFAPETYLQNYLAHPVNNMWNLYWRRYYNELYSDESRIMESYFELSPSDFIAIQFSDVIFVKDSYWRLLEISDFNVGKKTSVKCKLAKIISIPQACGYTPYVSIANGQIMFTDGTTDNLAGSKSCCELYGYTWNESSEKCYAFGNNGRPSQISNESFEAVNKPIVRGTGNIVENGNDITQVIGNRNTVKSSANGSLVLGDGAYVKEKGLHISNANITGKSQGGLLIFSGAGTYAASASKIEIKLNGTDRLNLDDGTMWLCELSIVMSQNSSTKQSAIFAFHIYKDTTAAASAVTTITQVGSLNTLGASIDVISDTARHRLSIGMTGGSGYPYAVEITGVLKYTQIK</sequence>
<gene>
    <name evidence="1" type="ORF">UFOVP780_6</name>
</gene>
<reference evidence="1" key="1">
    <citation type="submission" date="2020-04" db="EMBL/GenBank/DDBJ databases">
        <authorList>
            <person name="Chiriac C."/>
            <person name="Salcher M."/>
            <person name="Ghai R."/>
            <person name="Kavagutti S V."/>
        </authorList>
    </citation>
    <scope>NUCLEOTIDE SEQUENCE</scope>
</reference>
<evidence type="ECO:0000313" key="1">
    <source>
        <dbReference type="EMBL" id="CAB4161965.1"/>
    </source>
</evidence>
<accession>A0A6J5NYC0</accession>
<proteinExistence type="predicted"/>
<name>A0A6J5NYC0_9CAUD</name>
<protein>
    <submittedName>
        <fullName evidence="1">Uncharacterized protein</fullName>
    </submittedName>
</protein>
<dbReference type="EMBL" id="LR796730">
    <property type="protein sequence ID" value="CAB4161965.1"/>
    <property type="molecule type" value="Genomic_DNA"/>
</dbReference>